<name>A0A0V1AYD4_TRISP</name>
<evidence type="ECO:0000313" key="1">
    <source>
        <dbReference type="EMBL" id="KRY29759.1"/>
    </source>
</evidence>
<accession>A0A0V1AYD4</accession>
<keyword evidence="2" id="KW-1185">Reference proteome</keyword>
<sequence>MISGFNAVEPTPFNTSNRNTRFLFGAKLWYSGIHQKPTANLVAVAASAVAFGARSPSFCASMLQIWSSK</sequence>
<proteinExistence type="predicted"/>
<organism evidence="1 2">
    <name type="scientific">Trichinella spiralis</name>
    <name type="common">Trichina worm</name>
    <dbReference type="NCBI Taxonomy" id="6334"/>
    <lineage>
        <taxon>Eukaryota</taxon>
        <taxon>Metazoa</taxon>
        <taxon>Ecdysozoa</taxon>
        <taxon>Nematoda</taxon>
        <taxon>Enoplea</taxon>
        <taxon>Dorylaimia</taxon>
        <taxon>Trichinellida</taxon>
        <taxon>Trichinellidae</taxon>
        <taxon>Trichinella</taxon>
    </lineage>
</organism>
<dbReference type="AlphaFoldDB" id="A0A0V1AYD4"/>
<dbReference type="Proteomes" id="UP000054776">
    <property type="component" value="Unassembled WGS sequence"/>
</dbReference>
<dbReference type="EMBL" id="JYDH01000161">
    <property type="protein sequence ID" value="KRY29759.1"/>
    <property type="molecule type" value="Genomic_DNA"/>
</dbReference>
<dbReference type="InParanoid" id="A0A0V1AYD4"/>
<comment type="caution">
    <text evidence="1">The sequence shown here is derived from an EMBL/GenBank/DDBJ whole genome shotgun (WGS) entry which is preliminary data.</text>
</comment>
<reference evidence="1 2" key="1">
    <citation type="submission" date="2015-01" db="EMBL/GenBank/DDBJ databases">
        <title>Evolution of Trichinella species and genotypes.</title>
        <authorList>
            <person name="Korhonen P.K."/>
            <person name="Edoardo P."/>
            <person name="Giuseppe L.R."/>
            <person name="Gasser R.B."/>
        </authorList>
    </citation>
    <scope>NUCLEOTIDE SEQUENCE [LARGE SCALE GENOMIC DNA]</scope>
    <source>
        <strain evidence="1">ISS3</strain>
    </source>
</reference>
<gene>
    <name evidence="1" type="ORF">T01_5713</name>
</gene>
<protein>
    <submittedName>
        <fullName evidence="1">Uncharacterized protein</fullName>
    </submittedName>
</protein>
<evidence type="ECO:0000313" key="2">
    <source>
        <dbReference type="Proteomes" id="UP000054776"/>
    </source>
</evidence>